<feature type="compositionally biased region" description="Basic residues" evidence="2">
    <location>
        <begin position="11"/>
        <end position="30"/>
    </location>
</feature>
<dbReference type="STRING" id="3641.A0A061DUA8"/>
<dbReference type="eggNOG" id="KOG2974">
    <property type="taxonomic scope" value="Eukaryota"/>
</dbReference>
<gene>
    <name evidence="3" type="ORF">TCM_002457</name>
</gene>
<evidence type="ECO:0000313" key="3">
    <source>
        <dbReference type="EMBL" id="EOX93568.1"/>
    </source>
</evidence>
<feature type="region of interest" description="Disordered" evidence="2">
    <location>
        <begin position="1"/>
        <end position="100"/>
    </location>
</feature>
<feature type="compositionally biased region" description="Basic residues" evidence="2">
    <location>
        <begin position="38"/>
        <end position="47"/>
    </location>
</feature>
<dbReference type="PANTHER" id="PTHR13245">
    <property type="entry name" value="RRP15-LIKE PROTEIN"/>
    <property type="match status" value="1"/>
</dbReference>
<dbReference type="PANTHER" id="PTHR13245:SF14">
    <property type="entry name" value="RRP15-LIKE PROTEIN"/>
    <property type="match status" value="1"/>
</dbReference>
<dbReference type="GO" id="GO:0000460">
    <property type="term" value="P:maturation of 5.8S rRNA"/>
    <property type="evidence" value="ECO:0000318"/>
    <property type="project" value="GO_Central"/>
</dbReference>
<comment type="similarity">
    <text evidence="1">Belongs to the RRP15 family.</text>
</comment>
<dbReference type="AlphaFoldDB" id="A0A061DUA8"/>
<organism evidence="3 4">
    <name type="scientific">Theobroma cacao</name>
    <name type="common">Cacao</name>
    <name type="synonym">Cocoa</name>
    <dbReference type="NCBI Taxonomy" id="3641"/>
    <lineage>
        <taxon>Eukaryota</taxon>
        <taxon>Viridiplantae</taxon>
        <taxon>Streptophyta</taxon>
        <taxon>Embryophyta</taxon>
        <taxon>Tracheophyta</taxon>
        <taxon>Spermatophyta</taxon>
        <taxon>Magnoliopsida</taxon>
        <taxon>eudicotyledons</taxon>
        <taxon>Gunneridae</taxon>
        <taxon>Pentapetalae</taxon>
        <taxon>rosids</taxon>
        <taxon>malvids</taxon>
        <taxon>Malvales</taxon>
        <taxon>Malvaceae</taxon>
        <taxon>Byttnerioideae</taxon>
        <taxon>Theobroma</taxon>
    </lineage>
</organism>
<dbReference type="FunCoup" id="A0A061DUA8">
    <property type="interactions" value="1278"/>
</dbReference>
<dbReference type="Gramene" id="EOX93568">
    <property type="protein sequence ID" value="EOX93568"/>
    <property type="gene ID" value="TCM_002457"/>
</dbReference>
<dbReference type="Pfam" id="PF07890">
    <property type="entry name" value="Rrp15p"/>
    <property type="match status" value="1"/>
</dbReference>
<feature type="compositionally biased region" description="Acidic residues" evidence="2">
    <location>
        <begin position="59"/>
        <end position="73"/>
    </location>
</feature>
<keyword evidence="4" id="KW-1185">Reference proteome</keyword>
<dbReference type="InParanoid" id="A0A061DUA8"/>
<dbReference type="EMBL" id="CM001879">
    <property type="protein sequence ID" value="EOX93568.1"/>
    <property type="molecule type" value="Genomic_DNA"/>
</dbReference>
<feature type="compositionally biased region" description="Acidic residues" evidence="2">
    <location>
        <begin position="84"/>
        <end position="99"/>
    </location>
</feature>
<proteinExistence type="inferred from homology"/>
<name>A0A061DUA8_THECC</name>
<evidence type="ECO:0000313" key="4">
    <source>
        <dbReference type="Proteomes" id="UP000026915"/>
    </source>
</evidence>
<accession>A0A061DUA8</accession>
<evidence type="ECO:0000256" key="2">
    <source>
        <dbReference type="SAM" id="MobiDB-lite"/>
    </source>
</evidence>
<evidence type="ECO:0000256" key="1">
    <source>
        <dbReference type="ARBA" id="ARBA00007462"/>
    </source>
</evidence>
<feature type="compositionally biased region" description="Basic and acidic residues" evidence="2">
    <location>
        <begin position="48"/>
        <end position="58"/>
    </location>
</feature>
<sequence>MMMVEEGSVPGKRKRNLGKKKGNKPKNKKLKMLEGKGKKLRVSKKMRNLFEKRARDYNSDDEEEAEEEEEAALDDIRMGGGGDDSSDENEGEEAEDDEIQPGIMRFTEGVRAFRLAFKNIIKRSVADDSLGPVLSGHKQLVAKKLAEEEAERKVKGEAKKEKHLVAEKGHVKPANYLDSREKFLIGIATKGVVKLFNAVNKAQKAQKGLDPSRSKDAKMIRKRRKEAFFSELGKPSLTAHDSSSKGNKSSDPRNDDGPAWAPLRDNYMLTNPKLKSWDKMADSAVADDVGRMSEDSVGNSVFANHEEVSRTRSFTSNTVIILTEEPFAGSSSLVGLQMVRTQLKAPLVLDSCWFEQIYQIPSKHCHVSMPNVALVHFSYISQRHGKSRARTPIEGESQER</sequence>
<feature type="region of interest" description="Disordered" evidence="2">
    <location>
        <begin position="231"/>
        <end position="264"/>
    </location>
</feature>
<dbReference type="GO" id="GO:0030687">
    <property type="term" value="C:preribosome, large subunit precursor"/>
    <property type="evidence" value="ECO:0000318"/>
    <property type="project" value="GO_Central"/>
</dbReference>
<reference evidence="3 4" key="1">
    <citation type="journal article" date="2013" name="Genome Biol.">
        <title>The genome sequence of the most widely cultivated cacao type and its use to identify candidate genes regulating pod color.</title>
        <authorList>
            <person name="Motamayor J.C."/>
            <person name="Mockaitis K."/>
            <person name="Schmutz J."/>
            <person name="Haiminen N."/>
            <person name="Iii D.L."/>
            <person name="Cornejo O."/>
            <person name="Findley S.D."/>
            <person name="Zheng P."/>
            <person name="Utro F."/>
            <person name="Royaert S."/>
            <person name="Saski C."/>
            <person name="Jenkins J."/>
            <person name="Podicheti R."/>
            <person name="Zhao M."/>
            <person name="Scheffler B.E."/>
            <person name="Stack J.C."/>
            <person name="Feltus F.A."/>
            <person name="Mustiga G.M."/>
            <person name="Amores F."/>
            <person name="Phillips W."/>
            <person name="Marelli J.P."/>
            <person name="May G.D."/>
            <person name="Shapiro H."/>
            <person name="Ma J."/>
            <person name="Bustamante C.D."/>
            <person name="Schnell R.J."/>
            <person name="Main D."/>
            <person name="Gilbert D."/>
            <person name="Parida L."/>
            <person name="Kuhn D.N."/>
        </authorList>
    </citation>
    <scope>NUCLEOTIDE SEQUENCE [LARGE SCALE GENOMIC DNA]</scope>
    <source>
        <strain evidence="4">cv. Matina 1-6</strain>
    </source>
</reference>
<dbReference type="Proteomes" id="UP000026915">
    <property type="component" value="Chromosome 1"/>
</dbReference>
<dbReference type="GO" id="GO:0000470">
    <property type="term" value="P:maturation of LSU-rRNA"/>
    <property type="evidence" value="ECO:0000318"/>
    <property type="project" value="GO_Central"/>
</dbReference>
<protein>
    <submittedName>
        <fullName evidence="3">Uncharacterized protein isoform 1</fullName>
    </submittedName>
</protein>
<dbReference type="InterPro" id="IPR012459">
    <property type="entry name" value="Rrp15"/>
</dbReference>